<reference evidence="2 3" key="1">
    <citation type="submission" date="2018-11" db="EMBL/GenBank/DDBJ databases">
        <title>Lysobacter cryohumiis sp. nov., isolated from soil in the Tianshan Mountains, Xinjiang, China.</title>
        <authorList>
            <person name="Luo Y."/>
            <person name="Sheng H."/>
        </authorList>
    </citation>
    <scope>NUCLEOTIDE SEQUENCE [LARGE SCALE GENOMIC DNA]</scope>
    <source>
        <strain evidence="2 3">ZS60</strain>
    </source>
</reference>
<sequence length="502" mass="54694">MSATAIQRAQDDTLAEILVWVQEVAEGRGESIAQMVVTTVLGCLPFVGQALDAYNILRSIYGLTRDPRNSEHWIELVLCLIALVPGVGDALKNVFKAMRNGKALGRILDAMPRTVRGNIERWFRELDWAAYGRQMAGSTDEILTGMVDVLDAYVVEFAMGKNGVRRLVQQLQSLKGVARQNIDEAMESLRQAHQRAIQQPLPNTTAHVSARPQAPRVAPPRSAAPAPRATPRAAPPPASRASAPAARPAPPPSPTGNNLPANTGGTATPRSGQATATQRQSQRARQSRTVTGASGEHIADYYYVKRQRARAKVSNNGTLFEMQQPGHNGIDHVWHASRLPSTYRVSDTKGTAGAFHKLETAKAVFEGLRYGIDAYLGDEDETRTRNAVGGTNSDGKQLSHRWVAKKIATARLLPAHSAALLPAIRAWERAEFQLGAQTDFENGAMNRTLVRCPYDRSLITVVGPNHNTHKRAKGATTPSCRKSVVSHQIATEFVLPNSMLRE</sequence>
<dbReference type="OrthoDB" id="7324255at2"/>
<feature type="compositionally biased region" description="Low complexity" evidence="1">
    <location>
        <begin position="209"/>
        <end position="232"/>
    </location>
</feature>
<proteinExistence type="predicted"/>
<organism evidence="2 3">
    <name type="scientific">Montanilutibacter psychrotolerans</name>
    <dbReference type="NCBI Taxonomy" id="1327343"/>
    <lineage>
        <taxon>Bacteria</taxon>
        <taxon>Pseudomonadati</taxon>
        <taxon>Pseudomonadota</taxon>
        <taxon>Gammaproteobacteria</taxon>
        <taxon>Lysobacterales</taxon>
        <taxon>Lysobacteraceae</taxon>
        <taxon>Montanilutibacter</taxon>
    </lineage>
</organism>
<evidence type="ECO:0000313" key="3">
    <source>
        <dbReference type="Proteomes" id="UP000267049"/>
    </source>
</evidence>
<protein>
    <submittedName>
        <fullName evidence="2">Uncharacterized protein</fullName>
    </submittedName>
</protein>
<evidence type="ECO:0000313" key="2">
    <source>
        <dbReference type="EMBL" id="RNF81418.1"/>
    </source>
</evidence>
<feature type="compositionally biased region" description="Low complexity" evidence="1">
    <location>
        <begin position="273"/>
        <end position="289"/>
    </location>
</feature>
<dbReference type="AlphaFoldDB" id="A0A3M8SJ96"/>
<gene>
    <name evidence="2" type="ORF">EER27_16745</name>
</gene>
<keyword evidence="3" id="KW-1185">Reference proteome</keyword>
<dbReference type="Proteomes" id="UP000267049">
    <property type="component" value="Unassembled WGS sequence"/>
</dbReference>
<comment type="caution">
    <text evidence="2">The sequence shown here is derived from an EMBL/GenBank/DDBJ whole genome shotgun (WGS) entry which is preliminary data.</text>
</comment>
<dbReference type="RefSeq" id="WP_123089285.1">
    <property type="nucleotide sequence ID" value="NZ_RIBS01000016.1"/>
</dbReference>
<accession>A0A3M8SJ96</accession>
<dbReference type="EMBL" id="RIBS01000016">
    <property type="protein sequence ID" value="RNF81418.1"/>
    <property type="molecule type" value="Genomic_DNA"/>
</dbReference>
<evidence type="ECO:0000256" key="1">
    <source>
        <dbReference type="SAM" id="MobiDB-lite"/>
    </source>
</evidence>
<feature type="compositionally biased region" description="Polar residues" evidence="1">
    <location>
        <begin position="255"/>
        <end position="272"/>
    </location>
</feature>
<dbReference type="InterPro" id="IPR049802">
    <property type="entry name" value="RhsC-like_FIX"/>
</dbReference>
<name>A0A3M8SJ96_9GAMM</name>
<feature type="region of interest" description="Disordered" evidence="1">
    <location>
        <begin position="201"/>
        <end position="292"/>
    </location>
</feature>
<dbReference type="CDD" id="cd20746">
    <property type="entry name" value="FIX_Ntox15_NUC_DUF4112_RhsA-like"/>
    <property type="match status" value="1"/>
</dbReference>